<sequence>MVIVGGGPAGWSAAIYGARAGLTPLVIAPSMGGQLQGKGVDVENYPGLAETATGPALVAAMRHQALHFGATVEDDIVTAIEPPANGNGPLKIMTNGTGTIEAHTIIVATGAEANWLQVPGEWELRGGGVSSCATCDGFLYAKKSVIVVGGGDAAMEDALVLARTSSKVTVIHRRDQFRASKVLADRVLNHPVIDVVWNATVEEIVGQVLETDSESEEVEDLDQQQKVVKSAIVKDVTSGATTAMECDAVFVAIGHTPSTSFLKGVVEFDPEMPGYIQTTVGTTATSVAGLFAAGDVADAVYRQAITSAGSGAAAALDAERYLSENGLGNEQEEFEAELLAELMSDGPSATSASSAQDEDAYNVYADDSSAANAKQFAKESVRAEL</sequence>
<dbReference type="AlphaFoldDB" id="A0A7S2YPK6"/>
<comment type="similarity">
    <text evidence="1">Belongs to the class-II pyridine nucleotide-disulfide oxidoreductase family.</text>
</comment>
<organism evidence="8">
    <name type="scientific">Entomoneis paludosa</name>
    <dbReference type="NCBI Taxonomy" id="265537"/>
    <lineage>
        <taxon>Eukaryota</taxon>
        <taxon>Sar</taxon>
        <taxon>Stramenopiles</taxon>
        <taxon>Ochrophyta</taxon>
        <taxon>Bacillariophyta</taxon>
        <taxon>Bacillariophyceae</taxon>
        <taxon>Bacillariophycidae</taxon>
        <taxon>Entomoneidaceae</taxon>
        <taxon>Entomoneis</taxon>
    </lineage>
</organism>
<dbReference type="Gene3D" id="3.50.50.60">
    <property type="entry name" value="FAD/NAD(P)-binding domain"/>
    <property type="match status" value="2"/>
</dbReference>
<name>A0A7S2YPK6_9STRA</name>
<dbReference type="PRINTS" id="PR00368">
    <property type="entry name" value="FADPNR"/>
</dbReference>
<dbReference type="InterPro" id="IPR050097">
    <property type="entry name" value="Ferredoxin-NADP_redctase_2"/>
</dbReference>
<dbReference type="PANTHER" id="PTHR48105">
    <property type="entry name" value="THIOREDOXIN REDUCTASE 1-RELATED-RELATED"/>
    <property type="match status" value="1"/>
</dbReference>
<keyword evidence="4" id="KW-0560">Oxidoreductase</keyword>
<evidence type="ECO:0000256" key="5">
    <source>
        <dbReference type="ARBA" id="ARBA00023157"/>
    </source>
</evidence>
<dbReference type="GO" id="GO:0097237">
    <property type="term" value="P:cellular response to toxic substance"/>
    <property type="evidence" value="ECO:0007669"/>
    <property type="project" value="UniProtKB-ARBA"/>
</dbReference>
<accession>A0A7S2YPK6</accession>
<dbReference type="InterPro" id="IPR008255">
    <property type="entry name" value="Pyr_nucl-diS_OxRdtase_2_AS"/>
</dbReference>
<evidence type="ECO:0000256" key="4">
    <source>
        <dbReference type="ARBA" id="ARBA00023002"/>
    </source>
</evidence>
<dbReference type="GO" id="GO:0016668">
    <property type="term" value="F:oxidoreductase activity, acting on a sulfur group of donors, NAD(P) as acceptor"/>
    <property type="evidence" value="ECO:0007669"/>
    <property type="project" value="UniProtKB-ARBA"/>
</dbReference>
<keyword evidence="3" id="KW-0274">FAD</keyword>
<dbReference type="InterPro" id="IPR036188">
    <property type="entry name" value="FAD/NAD-bd_sf"/>
</dbReference>
<dbReference type="PRINTS" id="PR00469">
    <property type="entry name" value="PNDRDTASEII"/>
</dbReference>
<keyword evidence="5" id="KW-1015">Disulfide bond</keyword>
<feature type="domain" description="FAD/NAD(P)-binding" evidence="7">
    <location>
        <begin position="2"/>
        <end position="310"/>
    </location>
</feature>
<evidence type="ECO:0000256" key="3">
    <source>
        <dbReference type="ARBA" id="ARBA00022827"/>
    </source>
</evidence>
<evidence type="ECO:0000256" key="2">
    <source>
        <dbReference type="ARBA" id="ARBA00022630"/>
    </source>
</evidence>
<evidence type="ECO:0000313" key="8">
    <source>
        <dbReference type="EMBL" id="CAD9988255.1"/>
    </source>
</evidence>
<evidence type="ECO:0000256" key="6">
    <source>
        <dbReference type="ARBA" id="ARBA00023284"/>
    </source>
</evidence>
<keyword evidence="2" id="KW-0285">Flavoprotein</keyword>
<proteinExistence type="inferred from homology"/>
<dbReference type="Pfam" id="PF07992">
    <property type="entry name" value="Pyr_redox_2"/>
    <property type="match status" value="1"/>
</dbReference>
<protein>
    <recommendedName>
        <fullName evidence="7">FAD/NAD(P)-binding domain-containing protein</fullName>
    </recommendedName>
</protein>
<dbReference type="SUPFAM" id="SSF51905">
    <property type="entry name" value="FAD/NAD(P)-binding domain"/>
    <property type="match status" value="1"/>
</dbReference>
<evidence type="ECO:0000256" key="1">
    <source>
        <dbReference type="ARBA" id="ARBA00009333"/>
    </source>
</evidence>
<evidence type="ECO:0000259" key="7">
    <source>
        <dbReference type="Pfam" id="PF07992"/>
    </source>
</evidence>
<dbReference type="PROSITE" id="PS00573">
    <property type="entry name" value="PYRIDINE_REDOX_2"/>
    <property type="match status" value="1"/>
</dbReference>
<dbReference type="InterPro" id="IPR023753">
    <property type="entry name" value="FAD/NAD-binding_dom"/>
</dbReference>
<gene>
    <name evidence="8" type="ORF">APAL1065_LOCUS23728</name>
</gene>
<reference evidence="8" key="1">
    <citation type="submission" date="2021-01" db="EMBL/GenBank/DDBJ databases">
        <authorList>
            <person name="Corre E."/>
            <person name="Pelletier E."/>
            <person name="Niang G."/>
            <person name="Scheremetjew M."/>
            <person name="Finn R."/>
            <person name="Kale V."/>
            <person name="Holt S."/>
            <person name="Cochrane G."/>
            <person name="Meng A."/>
            <person name="Brown T."/>
            <person name="Cohen L."/>
        </authorList>
    </citation>
    <scope>NUCLEOTIDE SEQUENCE</scope>
    <source>
        <strain evidence="8">CCMP125</strain>
    </source>
</reference>
<keyword evidence="6" id="KW-0676">Redox-active center</keyword>
<dbReference type="EMBL" id="HBHT01035289">
    <property type="protein sequence ID" value="CAD9988255.1"/>
    <property type="molecule type" value="Transcribed_RNA"/>
</dbReference>